<evidence type="ECO:0000313" key="3">
    <source>
        <dbReference type="Proteomes" id="UP001336835"/>
    </source>
</evidence>
<dbReference type="EMBL" id="JAZDQT010000003">
    <property type="protein sequence ID" value="MEE1946522.1"/>
    <property type="molecule type" value="Genomic_DNA"/>
</dbReference>
<dbReference type="Pfam" id="PF00027">
    <property type="entry name" value="cNMP_binding"/>
    <property type="match status" value="1"/>
</dbReference>
<accession>A0ABU7IAX9</accession>
<dbReference type="InterPro" id="IPR018490">
    <property type="entry name" value="cNMP-bd_dom_sf"/>
</dbReference>
<name>A0ABU7IAX9_9SPHI</name>
<reference evidence="2 3" key="1">
    <citation type="submission" date="2024-01" db="EMBL/GenBank/DDBJ databases">
        <title>Pedobacter sp. nov., isolated from fresh soil.</title>
        <authorList>
            <person name="Le N.T.T."/>
        </authorList>
    </citation>
    <scope>NUCLEOTIDE SEQUENCE [LARGE SCALE GENOMIC DNA]</scope>
    <source>
        <strain evidence="2 3">KR3-3</strain>
    </source>
</reference>
<dbReference type="RefSeq" id="WP_330108826.1">
    <property type="nucleotide sequence ID" value="NZ_JAZDQT010000003.1"/>
</dbReference>
<dbReference type="InterPro" id="IPR014710">
    <property type="entry name" value="RmlC-like_jellyroll"/>
</dbReference>
<gene>
    <name evidence="2" type="ORF">VRU48_15460</name>
</gene>
<dbReference type="Proteomes" id="UP001336835">
    <property type="component" value="Unassembled WGS sequence"/>
</dbReference>
<dbReference type="InterPro" id="IPR000595">
    <property type="entry name" value="cNMP-bd_dom"/>
</dbReference>
<dbReference type="PROSITE" id="PS50042">
    <property type="entry name" value="CNMP_BINDING_3"/>
    <property type="match status" value="1"/>
</dbReference>
<proteinExistence type="predicted"/>
<keyword evidence="3" id="KW-1185">Reference proteome</keyword>
<sequence>MQAELAPITAKINSIYPLPQAELQLLVDSLERVTYPKNQLIICTTKVENHLYFIAKGIARAYCHGENQQVTFWFGQETDIILSYHSYINQQPGYENIELLENGILYRISDQALQALYQNHINLANWGRKFVEQELIKTEERLINRQFKSASERYQELLAQSPSLLKRVPLKHIASYLGVTQVTLSRIRAER</sequence>
<comment type="caution">
    <text evidence="2">The sequence shown here is derived from an EMBL/GenBank/DDBJ whole genome shotgun (WGS) entry which is preliminary data.</text>
</comment>
<dbReference type="SUPFAM" id="SSF51206">
    <property type="entry name" value="cAMP-binding domain-like"/>
    <property type="match status" value="1"/>
</dbReference>
<evidence type="ECO:0000259" key="1">
    <source>
        <dbReference type="PROSITE" id="PS50042"/>
    </source>
</evidence>
<dbReference type="Gene3D" id="2.60.120.10">
    <property type="entry name" value="Jelly Rolls"/>
    <property type="match status" value="1"/>
</dbReference>
<organism evidence="2 3">
    <name type="scientific">Pedobacter albus</name>
    <dbReference type="NCBI Taxonomy" id="3113905"/>
    <lineage>
        <taxon>Bacteria</taxon>
        <taxon>Pseudomonadati</taxon>
        <taxon>Bacteroidota</taxon>
        <taxon>Sphingobacteriia</taxon>
        <taxon>Sphingobacteriales</taxon>
        <taxon>Sphingobacteriaceae</taxon>
        <taxon>Pedobacter</taxon>
    </lineage>
</organism>
<feature type="domain" description="Cyclic nucleotide-binding" evidence="1">
    <location>
        <begin position="14"/>
        <end position="57"/>
    </location>
</feature>
<evidence type="ECO:0000313" key="2">
    <source>
        <dbReference type="EMBL" id="MEE1946522.1"/>
    </source>
</evidence>
<protein>
    <submittedName>
        <fullName evidence="2">Crp/Fnr family transcriptional regulator</fullName>
    </submittedName>
</protein>